<dbReference type="GO" id="GO:0008855">
    <property type="term" value="F:exodeoxyribonuclease VII activity"/>
    <property type="evidence" value="ECO:0007669"/>
    <property type="project" value="UniProtKB-EC"/>
</dbReference>
<dbReference type="RefSeq" id="WP_116592159.1">
    <property type="nucleotide sequence ID" value="NZ_MZGS01000023.1"/>
</dbReference>
<dbReference type="PANTHER" id="PTHR30008">
    <property type="entry name" value="EXODEOXYRIBONUCLEASE 7 LARGE SUBUNIT"/>
    <property type="match status" value="1"/>
</dbReference>
<dbReference type="InterPro" id="IPR025824">
    <property type="entry name" value="OB-fold_nuc-bd_dom"/>
</dbReference>
<evidence type="ECO:0000313" key="7">
    <source>
        <dbReference type="EMBL" id="PWB86796.1"/>
    </source>
</evidence>
<organism evidence="7 8">
    <name type="scientific">Methanobrevibacter thaueri</name>
    <dbReference type="NCBI Taxonomy" id="190975"/>
    <lineage>
        <taxon>Archaea</taxon>
        <taxon>Methanobacteriati</taxon>
        <taxon>Methanobacteriota</taxon>
        <taxon>Methanomada group</taxon>
        <taxon>Methanobacteria</taxon>
        <taxon>Methanobacteriales</taxon>
        <taxon>Methanobacteriaceae</taxon>
        <taxon>Methanobrevibacter</taxon>
    </lineage>
</organism>
<evidence type="ECO:0000256" key="1">
    <source>
        <dbReference type="ARBA" id="ARBA00022490"/>
    </source>
</evidence>
<evidence type="ECO:0000259" key="5">
    <source>
        <dbReference type="Pfam" id="PF02601"/>
    </source>
</evidence>
<dbReference type="EMBL" id="MZGS01000023">
    <property type="protein sequence ID" value="PWB86796.1"/>
    <property type="molecule type" value="Genomic_DNA"/>
</dbReference>
<dbReference type="GO" id="GO:0006308">
    <property type="term" value="P:DNA catabolic process"/>
    <property type="evidence" value="ECO:0007669"/>
    <property type="project" value="InterPro"/>
</dbReference>
<evidence type="ECO:0000256" key="3">
    <source>
        <dbReference type="ARBA" id="ARBA00022801"/>
    </source>
</evidence>
<sequence length="508" mass="58007">MEEKTFTVSEINSYLKKKMNFDPKLKNIYIKGEISNYNSYPNSHSYFTLKDETSQIPAVMFKSSKDRFLKFTPENGMKVIVKGSIEVYHKEGKYQLNARRITEDGLGDLHVAFEQLKKELKRMGLFEESHKKKIPKYPNRIGVVTAQTGAAIRDIITTIKRRYPICEILVFSTLVQGNQAAPQIAGQIKHAQKFNLDTLIVGRGGGSIEDLWPFNEREVAQAIYDCEIPVISAVGHEIDFTIADFVADKRAATPTAAAEIAVPNINEVKDNVKQLNRRANKSINDKITMNRTILDNISKKNILKNPESIYEIKMMILDNLVGKLTFSSKNIIDKNKNKLIRLESSTILKNPESIYEIKMMSLNNLVDKLTFSSKNIVDKNKNRLIRLESSTILKNPEPIYNYKRIDLNNLVYKLNFSATRIVNENRNKLFKIENSHILKNPEEIIKDKKDSYLKNFNKLEVLNPLLTLKRGYAIAKTEDKVISSSKDVKVGDKVDIELEDGTINTKVI</sequence>
<keyword evidence="3 7" id="KW-0378">Hydrolase</keyword>
<keyword evidence="8" id="KW-1185">Reference proteome</keyword>
<dbReference type="NCBIfam" id="TIGR00237">
    <property type="entry name" value="xseA"/>
    <property type="match status" value="1"/>
</dbReference>
<dbReference type="AlphaFoldDB" id="A0A315XM34"/>
<name>A0A315XM34_9EURY</name>
<dbReference type="GO" id="GO:0003676">
    <property type="term" value="F:nucleic acid binding"/>
    <property type="evidence" value="ECO:0007669"/>
    <property type="project" value="InterPro"/>
</dbReference>
<dbReference type="Pfam" id="PF02601">
    <property type="entry name" value="Exonuc_VII_L"/>
    <property type="match status" value="1"/>
</dbReference>
<dbReference type="OrthoDB" id="60263at2157"/>
<evidence type="ECO:0000256" key="4">
    <source>
        <dbReference type="ARBA" id="ARBA00022839"/>
    </source>
</evidence>
<feature type="domain" description="Exonuclease VII large subunit C-terminal" evidence="5">
    <location>
        <begin position="125"/>
        <end position="397"/>
    </location>
</feature>
<dbReference type="Proteomes" id="UP000251717">
    <property type="component" value="Unassembled WGS sequence"/>
</dbReference>
<keyword evidence="2" id="KW-0540">Nuclease</keyword>
<evidence type="ECO:0000313" key="8">
    <source>
        <dbReference type="Proteomes" id="UP000251717"/>
    </source>
</evidence>
<dbReference type="GO" id="GO:0009318">
    <property type="term" value="C:exodeoxyribonuclease VII complex"/>
    <property type="evidence" value="ECO:0007669"/>
    <property type="project" value="InterPro"/>
</dbReference>
<gene>
    <name evidence="7" type="primary">xseA</name>
    <name evidence="7" type="ORF">MBBTH_12080</name>
</gene>
<dbReference type="PANTHER" id="PTHR30008:SF0">
    <property type="entry name" value="EXODEOXYRIBONUCLEASE 7 LARGE SUBUNIT"/>
    <property type="match status" value="1"/>
</dbReference>
<dbReference type="InterPro" id="IPR003753">
    <property type="entry name" value="Exonuc_VII_L"/>
</dbReference>
<dbReference type="InterPro" id="IPR020579">
    <property type="entry name" value="Exonuc_VII_lsu_C"/>
</dbReference>
<evidence type="ECO:0000259" key="6">
    <source>
        <dbReference type="Pfam" id="PF13742"/>
    </source>
</evidence>
<dbReference type="Pfam" id="PF13742">
    <property type="entry name" value="tRNA_anti_2"/>
    <property type="match status" value="1"/>
</dbReference>
<keyword evidence="4" id="KW-0269">Exonuclease</keyword>
<keyword evidence="1" id="KW-0963">Cytoplasm</keyword>
<dbReference type="CDD" id="cd04489">
    <property type="entry name" value="ExoVII_LU_OBF"/>
    <property type="match status" value="1"/>
</dbReference>
<comment type="caution">
    <text evidence="7">The sequence shown here is derived from an EMBL/GenBank/DDBJ whole genome shotgun (WGS) entry which is preliminary data.</text>
</comment>
<dbReference type="HAMAP" id="MF_00378">
    <property type="entry name" value="Exonuc_7_L"/>
    <property type="match status" value="1"/>
</dbReference>
<feature type="domain" description="OB-fold nucleic acid binding" evidence="6">
    <location>
        <begin position="6"/>
        <end position="101"/>
    </location>
</feature>
<dbReference type="EC" id="3.1.11.6" evidence="7"/>
<evidence type="ECO:0000256" key="2">
    <source>
        <dbReference type="ARBA" id="ARBA00022722"/>
    </source>
</evidence>
<protein>
    <submittedName>
        <fullName evidence="7">Exodeoxyribonuclease 7 large subunit</fullName>
        <ecNumber evidence="7">3.1.11.6</ecNumber>
    </submittedName>
</protein>
<reference evidence="7 8" key="1">
    <citation type="submission" date="2017-03" db="EMBL/GenBank/DDBJ databases">
        <title>Genome sequence of Methanobrevibacter thaueri.</title>
        <authorList>
            <person name="Poehlein A."/>
            <person name="Seedorf H."/>
            <person name="Daniel R."/>
        </authorList>
    </citation>
    <scope>NUCLEOTIDE SEQUENCE [LARGE SCALE GENOMIC DNA]</scope>
    <source>
        <strain evidence="7 8">DSM 11995</strain>
    </source>
</reference>
<proteinExistence type="inferred from homology"/>
<accession>A0A315XM34</accession>